<feature type="region of interest" description="Disordered" evidence="7">
    <location>
        <begin position="186"/>
        <end position="215"/>
    </location>
</feature>
<dbReference type="GO" id="GO:0005524">
    <property type="term" value="F:ATP binding"/>
    <property type="evidence" value="ECO:0007669"/>
    <property type="project" value="UniProtKB-UniRule"/>
</dbReference>
<proteinExistence type="inferred from homology"/>
<feature type="compositionally biased region" description="Low complexity" evidence="7">
    <location>
        <begin position="1316"/>
        <end position="1332"/>
    </location>
</feature>
<feature type="region of interest" description="Disordered" evidence="7">
    <location>
        <begin position="1306"/>
        <end position="1347"/>
    </location>
</feature>
<feature type="compositionally biased region" description="Low complexity" evidence="7">
    <location>
        <begin position="1100"/>
        <end position="1114"/>
    </location>
</feature>
<dbReference type="InterPro" id="IPR036961">
    <property type="entry name" value="Kinesin_motor_dom_sf"/>
</dbReference>
<evidence type="ECO:0000256" key="6">
    <source>
        <dbReference type="PROSITE-ProRule" id="PRU00782"/>
    </source>
</evidence>
<feature type="binding site" evidence="6">
    <location>
        <begin position="256"/>
        <end position="263"/>
    </location>
    <ligand>
        <name>ATP</name>
        <dbReference type="ChEBI" id="CHEBI:30616"/>
    </ligand>
</feature>
<dbReference type="PANTHER" id="PTHR13140">
    <property type="entry name" value="MYOSIN"/>
    <property type="match status" value="1"/>
</dbReference>
<evidence type="ECO:0000259" key="8">
    <source>
        <dbReference type="PROSITE" id="PS51456"/>
    </source>
</evidence>
<protein>
    <submittedName>
        <fullName evidence="9">Myosin family protein</fullName>
    </submittedName>
</protein>
<feature type="compositionally biased region" description="Polar residues" evidence="7">
    <location>
        <begin position="1527"/>
        <end position="1552"/>
    </location>
</feature>
<evidence type="ECO:0000256" key="2">
    <source>
        <dbReference type="ARBA" id="ARBA00022840"/>
    </source>
</evidence>
<dbReference type="Gene3D" id="3.40.850.10">
    <property type="entry name" value="Kinesin motor domain"/>
    <property type="match status" value="1"/>
</dbReference>
<feature type="compositionally biased region" description="Polar residues" evidence="7">
    <location>
        <begin position="1060"/>
        <end position="1080"/>
    </location>
</feature>
<feature type="compositionally biased region" description="Polar residues" evidence="7">
    <location>
        <begin position="1574"/>
        <end position="1599"/>
    </location>
</feature>
<evidence type="ECO:0000256" key="1">
    <source>
        <dbReference type="ARBA" id="ARBA00022741"/>
    </source>
</evidence>
<dbReference type="GO" id="GO:0007015">
    <property type="term" value="P:actin filament organization"/>
    <property type="evidence" value="ECO:0007669"/>
    <property type="project" value="TreeGrafter"/>
</dbReference>
<feature type="region of interest" description="Actin-binding" evidence="6">
    <location>
        <begin position="734"/>
        <end position="756"/>
    </location>
</feature>
<keyword evidence="4 6" id="KW-0505">Motor protein</keyword>
<dbReference type="PRINTS" id="PR00193">
    <property type="entry name" value="MYOSINHEAVY"/>
</dbReference>
<dbReference type="PROSITE" id="PS51456">
    <property type="entry name" value="MYOSIN_MOTOR"/>
    <property type="match status" value="1"/>
</dbReference>
<dbReference type="Gene3D" id="1.20.58.530">
    <property type="match status" value="1"/>
</dbReference>
<evidence type="ECO:0000256" key="4">
    <source>
        <dbReference type="ARBA" id="ARBA00023175"/>
    </source>
</evidence>
<dbReference type="GO" id="GO:0000146">
    <property type="term" value="F:microfilament motor activity"/>
    <property type="evidence" value="ECO:0007669"/>
    <property type="project" value="TreeGrafter"/>
</dbReference>
<feature type="compositionally biased region" description="Polar residues" evidence="7">
    <location>
        <begin position="1463"/>
        <end position="1477"/>
    </location>
</feature>
<dbReference type="InterPro" id="IPR027417">
    <property type="entry name" value="P-loop_NTPase"/>
</dbReference>
<dbReference type="Proteomes" id="UP001224775">
    <property type="component" value="Unassembled WGS sequence"/>
</dbReference>
<dbReference type="GO" id="GO:0016459">
    <property type="term" value="C:myosin complex"/>
    <property type="evidence" value="ECO:0007669"/>
    <property type="project" value="UniProtKB-KW"/>
</dbReference>
<comment type="similarity">
    <text evidence="6">Belongs to the TRAFAC class myosin-kinesin ATPase superfamily. Myosin family.</text>
</comment>
<dbReference type="PANTHER" id="PTHR13140:SF845">
    <property type="entry name" value="MYOSIN-LIKE PROTEIN"/>
    <property type="match status" value="1"/>
</dbReference>
<evidence type="ECO:0000313" key="10">
    <source>
        <dbReference type="Proteomes" id="UP001224775"/>
    </source>
</evidence>
<feature type="region of interest" description="Disordered" evidence="7">
    <location>
        <begin position="1039"/>
        <end position="1080"/>
    </location>
</feature>
<sequence length="1712" mass="187880">MKLWVHASILKSALLANAADKKNADDITKRALNKLDSNCSTKSSFSADGLLSSRKEQWVWVLSEVVSGPSRHNNANAAADATLTIRVVDPESDYADKVVEIAREHINMLDGGPENQPLPSDLTQLTHLHEPAVLDCLHRRYQLPSGWEMYTSSGPILIAINPCRMVKALYDESTMKLYQRHGEQLANGRSGANNDNINNKDQVSSSSSSPPPHVFAVADSAYRGMMRGLDFARNKNSIEEKNESSALSNQSILVSGESGAGKTVTTKFLMQYLADLSRKVHSDHSTSGKLDKSSIEQRVLNSNPILEAFGNARTLRNDNSSRFGKFIEMRFSDRGRLLGAYIDTYLLEKARIVGHTCGEQTYHIFYELLAKGSLTEAMRKQLMIEGTTTADFAITTADGGQNNSKLLHNEFSDHQRTDGDLPSGVCITTSIKLDSERRLCGCNDGEECKLDENSVSLQRALSLLGVSYEALDSAVTTVHFKAVDELVTKNLSASQAAQAVQALIKGVYDSIFTILVGRINSCIAGASTSADTEQNSGGAFIGLLDIFGFETFQKNVFEQFCINYCNESLQQQFNRFVFKLEQQEYIREGIRWDMIEFQDNQDTLDLIEKKHAGILTILDEQCRLGMRCNDKTFVSAVYSKCMNGNTRFGADRKQQSHGKFTIRHYAGVVEYSTDGFMEKNKDEIPMETSELLSQSTCAFVRDIAQVISAKTGSQKESKSSISRVSVGKQFSGQLQKLRRRIDETHPHYVRCIKPNEQLQPNHFDSNIVVDQLRCGGILEAIRVSRAGFPQRYTFDHFVARFSVLSSVLRDRKETQSKAGKLNGISSKKKRASKTKAGTKDECEALVKLISQWILRDRENDHEVEREAEPEPDVSLDTVSPRSFWKNKSAGKNNAIDLSEAGIQVGATKMFLIQDTFDTIERLRGQVTMINATKISSLVRMYLTRKAYIMMLQDHRQAQAQRKALFEANPFNTNSRKYRATDENLLGKVDANVEGFEIVANGERDASTNPDPTDFVWHSIGHGRFVRKRESGDFDISPAVSVEGCSSGQHPVETAGKQDISVPSTSFSAEQQSKPGSSVSQIVSTLGEKKGTLMAPVSPMSFWSSQSSPRASSDSNTIEAKNKPNVFSSTNKINANVTRPQSVKADANPNIKNGTNTNPSKVVWRTPSSPRESDRVEAKKKITVGTSVNKIQNNAIRPQGIKAELKTDTNPSRVVWEAQSSPRASSDSNVVETRSKMFVASSAANNINASVVRPQSIKADKVNSDTNPSRVVWGVQLSPRAASSDSNVIEGKSKYVASNANKIQNNFAPPQSIKAGVNPNVKKTTNTNPSTVVWGTQSSPRASSDRVEAKSKMSVVSSAAKIQNNVARPQGAEADEENTDTNPSRAVWGALSSPRASSESNVIEAKKKTAVASSANKIQSKSIKSNATVNMKKNMNTNLSSSKVSADNNVIRRVQPPSDGRIGTSVSPRVKTNIQNVREAQPTGARPKADVFSGAKSTSNKPSSPLSFDAFDNPSLWQKPASEKMETKTPSQSVPQTSFPNHFGINANNQNDMNVAGRQRGKGTTDNGSEKRQDSSTQHSFDAFSESSFTPNPQFNTFQKAISPRFEDQLSPASSSNHSGHQNVSVAARRRAKAMNAVTIIDNMSSSYQQMQPKPVQPATKPIAPVIAPPPPLSSSARARRNMKQKMQRSNSRTVSESASGSRSGSFSDFVDF</sequence>
<dbReference type="Pfam" id="PF00063">
    <property type="entry name" value="Myosin_head"/>
    <property type="match status" value="1"/>
</dbReference>
<accession>A0AAD8YFY5</accession>
<keyword evidence="3 6" id="KW-0518">Myosin</keyword>
<dbReference type="EMBL" id="JATAAI010000006">
    <property type="protein sequence ID" value="KAK1744874.1"/>
    <property type="molecule type" value="Genomic_DNA"/>
</dbReference>
<keyword evidence="10" id="KW-1185">Reference proteome</keyword>
<keyword evidence="2 6" id="KW-0067">ATP-binding</keyword>
<feature type="domain" description="Myosin motor" evidence="8">
    <location>
        <begin position="117"/>
        <end position="853"/>
    </location>
</feature>
<dbReference type="GO" id="GO:0005737">
    <property type="term" value="C:cytoplasm"/>
    <property type="evidence" value="ECO:0007669"/>
    <property type="project" value="TreeGrafter"/>
</dbReference>
<dbReference type="Gene3D" id="1.10.10.820">
    <property type="match status" value="1"/>
</dbReference>
<reference evidence="9" key="1">
    <citation type="submission" date="2023-06" db="EMBL/GenBank/DDBJ databases">
        <title>Survivors Of The Sea: Transcriptome response of Skeletonema marinoi to long-term dormancy.</title>
        <authorList>
            <person name="Pinder M.I.M."/>
            <person name="Kourtchenko O."/>
            <person name="Robertson E.K."/>
            <person name="Larsson T."/>
            <person name="Maumus F."/>
            <person name="Osuna-Cruz C.M."/>
            <person name="Vancaester E."/>
            <person name="Stenow R."/>
            <person name="Vandepoele K."/>
            <person name="Ploug H."/>
            <person name="Bruchert V."/>
            <person name="Godhe A."/>
            <person name="Topel M."/>
        </authorList>
    </citation>
    <scope>NUCLEOTIDE SEQUENCE</scope>
    <source>
        <strain evidence="9">R05AC</strain>
    </source>
</reference>
<feature type="compositionally biased region" description="Polar residues" evidence="7">
    <location>
        <begin position="1149"/>
        <end position="1169"/>
    </location>
</feature>
<feature type="compositionally biased region" description="Low complexity" evidence="7">
    <location>
        <begin position="1691"/>
        <end position="1712"/>
    </location>
</feature>
<evidence type="ECO:0000256" key="5">
    <source>
        <dbReference type="ARBA" id="ARBA00023203"/>
    </source>
</evidence>
<dbReference type="PROSITE" id="PS50096">
    <property type="entry name" value="IQ"/>
    <property type="match status" value="1"/>
</dbReference>
<keyword evidence="5 6" id="KW-0009">Actin-binding</keyword>
<dbReference type="CDD" id="cd00124">
    <property type="entry name" value="MYSc"/>
    <property type="match status" value="1"/>
</dbReference>
<dbReference type="SUPFAM" id="SSF52540">
    <property type="entry name" value="P-loop containing nucleoside triphosphate hydrolases"/>
    <property type="match status" value="1"/>
</dbReference>
<dbReference type="SMART" id="SM00242">
    <property type="entry name" value="MYSc"/>
    <property type="match status" value="1"/>
</dbReference>
<feature type="region of interest" description="Disordered" evidence="7">
    <location>
        <begin position="1452"/>
        <end position="1626"/>
    </location>
</feature>
<dbReference type="GO" id="GO:0016020">
    <property type="term" value="C:membrane"/>
    <property type="evidence" value="ECO:0007669"/>
    <property type="project" value="TreeGrafter"/>
</dbReference>
<dbReference type="GO" id="GO:0051015">
    <property type="term" value="F:actin filament binding"/>
    <property type="evidence" value="ECO:0007669"/>
    <property type="project" value="TreeGrafter"/>
</dbReference>
<feature type="region of interest" description="Disordered" evidence="7">
    <location>
        <begin position="1143"/>
        <end position="1177"/>
    </location>
</feature>
<dbReference type="Gene3D" id="6.20.240.20">
    <property type="match status" value="1"/>
</dbReference>
<feature type="compositionally biased region" description="Polar residues" evidence="7">
    <location>
        <begin position="1494"/>
        <end position="1505"/>
    </location>
</feature>
<organism evidence="9 10">
    <name type="scientific">Skeletonema marinoi</name>
    <dbReference type="NCBI Taxonomy" id="267567"/>
    <lineage>
        <taxon>Eukaryota</taxon>
        <taxon>Sar</taxon>
        <taxon>Stramenopiles</taxon>
        <taxon>Ochrophyta</taxon>
        <taxon>Bacillariophyta</taxon>
        <taxon>Coscinodiscophyceae</taxon>
        <taxon>Thalassiosirophycidae</taxon>
        <taxon>Thalassiosirales</taxon>
        <taxon>Skeletonemataceae</taxon>
        <taxon>Skeletonema</taxon>
        <taxon>Skeletonema marinoi-dohrnii complex</taxon>
    </lineage>
</organism>
<evidence type="ECO:0000256" key="7">
    <source>
        <dbReference type="SAM" id="MobiDB-lite"/>
    </source>
</evidence>
<feature type="region of interest" description="Disordered" evidence="7">
    <location>
        <begin position="1364"/>
        <end position="1384"/>
    </location>
</feature>
<comment type="caution">
    <text evidence="9">The sequence shown here is derived from an EMBL/GenBank/DDBJ whole genome shotgun (WGS) entry which is preliminary data.</text>
</comment>
<gene>
    <name evidence="9" type="ORF">QTG54_004165</name>
</gene>
<evidence type="ECO:0000256" key="3">
    <source>
        <dbReference type="ARBA" id="ARBA00023123"/>
    </source>
</evidence>
<dbReference type="InterPro" id="IPR001609">
    <property type="entry name" value="Myosin_head_motor_dom-like"/>
</dbReference>
<feature type="region of interest" description="Disordered" evidence="7">
    <location>
        <begin position="1100"/>
        <end position="1121"/>
    </location>
</feature>
<feature type="compositionally biased region" description="Polar residues" evidence="7">
    <location>
        <begin position="1610"/>
        <end position="1624"/>
    </location>
</feature>
<feature type="compositionally biased region" description="Basic residues" evidence="7">
    <location>
        <begin position="1677"/>
        <end position="1686"/>
    </location>
</feature>
<feature type="region of interest" description="Disordered" evidence="7">
    <location>
        <begin position="815"/>
        <end position="836"/>
    </location>
</feature>
<dbReference type="Gene3D" id="1.20.120.720">
    <property type="entry name" value="Myosin VI head, motor domain, U50 subdomain"/>
    <property type="match status" value="1"/>
</dbReference>
<evidence type="ECO:0000313" key="9">
    <source>
        <dbReference type="EMBL" id="KAK1744874.1"/>
    </source>
</evidence>
<name>A0AAD8YFY5_9STRA</name>
<feature type="region of interest" description="Disordered" evidence="7">
    <location>
        <begin position="1649"/>
        <end position="1712"/>
    </location>
</feature>
<feature type="compositionally biased region" description="Polar residues" evidence="7">
    <location>
        <begin position="190"/>
        <end position="203"/>
    </location>
</feature>
<keyword evidence="1 6" id="KW-0547">Nucleotide-binding</keyword>